<dbReference type="Proteomes" id="UP000494115">
    <property type="component" value="Unassembled WGS sequence"/>
</dbReference>
<evidence type="ECO:0000313" key="3">
    <source>
        <dbReference type="Proteomes" id="UP000494115"/>
    </source>
</evidence>
<sequence length="364" mass="40580">MQLVHGRNRTSALGLALGLTLWIVLIALAMTEGLSRWIASPLAVGMHVRLLVVIPLLFLCESSVDPCVASFVRTLARSGVVPEGALPNLSSKIVRIVRWRDSWIPEAVCVLLAVILWWYGTKLTRFGTAADYMLDRPPVLSSLTGQWYWDVCLTVFRFLILRWFWRLLLWWYFLGSLCRLPLRLVPVHPDGAGGIGYLEIVHAHFAPLVVAISVTQTASFVEGVRAGTMPNDAIYPAIATVVLVDALLFLVPLAIFSPKLWACRMKGTEEYMRLAERYATLFDEKWAGTERVPDDKLLGAPDLNALVALKRVITEVGSVRWIPASPRLLSQLTIAAFLPMAPLLLLKYPLADLLQKFVERLSGL</sequence>
<protein>
    <submittedName>
        <fullName evidence="2">Uncharacterized protein</fullName>
    </submittedName>
</protein>
<organism evidence="2 3">
    <name type="scientific">Pararobbsia alpina</name>
    <dbReference type="NCBI Taxonomy" id="621374"/>
    <lineage>
        <taxon>Bacteria</taxon>
        <taxon>Pseudomonadati</taxon>
        <taxon>Pseudomonadota</taxon>
        <taxon>Betaproteobacteria</taxon>
        <taxon>Burkholderiales</taxon>
        <taxon>Burkholderiaceae</taxon>
        <taxon>Pararobbsia</taxon>
    </lineage>
</organism>
<feature type="transmembrane region" description="Helical" evidence="1">
    <location>
        <begin position="102"/>
        <end position="120"/>
    </location>
</feature>
<feature type="transmembrane region" description="Helical" evidence="1">
    <location>
        <begin position="37"/>
        <end position="60"/>
    </location>
</feature>
<gene>
    <name evidence="2" type="ORF">LMG28138_05988</name>
</gene>
<evidence type="ECO:0000256" key="1">
    <source>
        <dbReference type="SAM" id="Phobius"/>
    </source>
</evidence>
<reference evidence="2 3" key="1">
    <citation type="submission" date="2020-04" db="EMBL/GenBank/DDBJ databases">
        <authorList>
            <person name="De Canck E."/>
        </authorList>
    </citation>
    <scope>NUCLEOTIDE SEQUENCE [LARGE SCALE GENOMIC DNA]</scope>
    <source>
        <strain evidence="2 3">LMG 28138</strain>
    </source>
</reference>
<keyword evidence="1" id="KW-1133">Transmembrane helix</keyword>
<keyword evidence="1" id="KW-0472">Membrane</keyword>
<feature type="transmembrane region" description="Helical" evidence="1">
    <location>
        <begin position="163"/>
        <end position="182"/>
    </location>
</feature>
<name>A0A6S7BPM8_9BURK</name>
<evidence type="ECO:0000313" key="2">
    <source>
        <dbReference type="EMBL" id="CAB3807957.1"/>
    </source>
</evidence>
<feature type="transmembrane region" description="Helical" evidence="1">
    <location>
        <begin position="234"/>
        <end position="256"/>
    </location>
</feature>
<dbReference type="EMBL" id="CADIKM010000114">
    <property type="protein sequence ID" value="CAB3807957.1"/>
    <property type="molecule type" value="Genomic_DNA"/>
</dbReference>
<feature type="transmembrane region" description="Helical" evidence="1">
    <location>
        <begin position="12"/>
        <end position="31"/>
    </location>
</feature>
<proteinExistence type="predicted"/>
<dbReference type="AlphaFoldDB" id="A0A6S7BPM8"/>
<feature type="transmembrane region" description="Helical" evidence="1">
    <location>
        <begin position="194"/>
        <end position="214"/>
    </location>
</feature>
<dbReference type="RefSeq" id="WP_175108458.1">
    <property type="nucleotide sequence ID" value="NZ_CADIKM010000114.1"/>
</dbReference>
<keyword evidence="1" id="KW-0812">Transmembrane</keyword>
<accession>A0A6S7BPM8</accession>
<keyword evidence="3" id="KW-1185">Reference proteome</keyword>